<dbReference type="EMBL" id="CP036495">
    <property type="protein sequence ID" value="UZA71494.1"/>
    <property type="molecule type" value="Genomic_DNA"/>
</dbReference>
<sequence length="98" mass="10718">MTDKAKPFASNKEWLQNRQQAAGNNRLVQAHAMAIMWLETQDLSPETVEQALRVANRYLAGLADCVEALGGSDLKVTATFPEGEMTIDVLSQVNALSQ</sequence>
<dbReference type="Proteomes" id="UP001163644">
    <property type="component" value="Chromosome"/>
</dbReference>
<evidence type="ECO:0000313" key="1">
    <source>
        <dbReference type="EMBL" id="UZA71494.1"/>
    </source>
</evidence>
<accession>A0AA46W3Y3</accession>
<dbReference type="AlphaFoldDB" id="A0AA46W3Y3"/>
<organism evidence="1 2">
    <name type="scientific">Pseudomonas viridiflava</name>
    <name type="common">Phytomonas viridiflava</name>
    <dbReference type="NCBI Taxonomy" id="33069"/>
    <lineage>
        <taxon>Bacteria</taxon>
        <taxon>Pseudomonadati</taxon>
        <taxon>Pseudomonadota</taxon>
        <taxon>Gammaproteobacteria</taxon>
        <taxon>Pseudomonadales</taxon>
        <taxon>Pseudomonadaceae</taxon>
        <taxon>Pseudomonas</taxon>
    </lineage>
</organism>
<reference evidence="1" key="1">
    <citation type="submission" date="2019-02" db="EMBL/GenBank/DDBJ databases">
        <authorList>
            <person name="Lutz S."/>
            <person name="Schori C."/>
            <person name="Ahrens C.H."/>
            <person name="Gueguen E."/>
        </authorList>
    </citation>
    <scope>NUCLEOTIDE SEQUENCE</scope>
    <source>
        <strain evidence="1">Psy35</strain>
    </source>
</reference>
<evidence type="ECO:0000313" key="2">
    <source>
        <dbReference type="Proteomes" id="UP001163644"/>
    </source>
</evidence>
<dbReference type="RefSeq" id="WP_029242409.1">
    <property type="nucleotide sequence ID" value="NZ_CP036495.1"/>
</dbReference>
<protein>
    <submittedName>
        <fullName evidence="1">Uncharacterized protein</fullName>
    </submittedName>
</protein>
<name>A0AA46W3Y3_PSEVI</name>
<proteinExistence type="predicted"/>
<gene>
    <name evidence="1" type="ORF">EZZ81_25945</name>
</gene>